<gene>
    <name evidence="3" type="ORF">ACFPPA_14120</name>
</gene>
<organism evidence="3 4">
    <name type="scientific">Rhodanobacter ginsengisoli</name>
    <dbReference type="NCBI Taxonomy" id="418646"/>
    <lineage>
        <taxon>Bacteria</taxon>
        <taxon>Pseudomonadati</taxon>
        <taxon>Pseudomonadota</taxon>
        <taxon>Gammaproteobacteria</taxon>
        <taxon>Lysobacterales</taxon>
        <taxon>Rhodanobacteraceae</taxon>
        <taxon>Rhodanobacter</taxon>
    </lineage>
</organism>
<dbReference type="Pfam" id="PF13699">
    <property type="entry name" value="eCIS_core"/>
    <property type="match status" value="1"/>
</dbReference>
<feature type="compositionally biased region" description="Polar residues" evidence="1">
    <location>
        <begin position="156"/>
        <end position="167"/>
    </location>
</feature>
<evidence type="ECO:0000313" key="4">
    <source>
        <dbReference type="Proteomes" id="UP001596114"/>
    </source>
</evidence>
<evidence type="ECO:0000259" key="2">
    <source>
        <dbReference type="Pfam" id="PF13699"/>
    </source>
</evidence>
<comment type="caution">
    <text evidence="3">The sequence shown here is derived from an EMBL/GenBank/DDBJ whole genome shotgun (WGS) entry which is preliminary data.</text>
</comment>
<dbReference type="RefSeq" id="WP_377321710.1">
    <property type="nucleotide sequence ID" value="NZ_JBHSNF010000003.1"/>
</dbReference>
<dbReference type="EMBL" id="JBHSNF010000003">
    <property type="protein sequence ID" value="MFC5526873.1"/>
    <property type="molecule type" value="Genomic_DNA"/>
</dbReference>
<dbReference type="Proteomes" id="UP001596114">
    <property type="component" value="Unassembled WGS sequence"/>
</dbReference>
<reference evidence="4" key="1">
    <citation type="journal article" date="2019" name="Int. J. Syst. Evol. Microbiol.">
        <title>The Global Catalogue of Microorganisms (GCM) 10K type strain sequencing project: providing services to taxonomists for standard genome sequencing and annotation.</title>
        <authorList>
            <consortium name="The Broad Institute Genomics Platform"/>
            <consortium name="The Broad Institute Genome Sequencing Center for Infectious Disease"/>
            <person name="Wu L."/>
            <person name="Ma J."/>
        </authorList>
    </citation>
    <scope>NUCLEOTIDE SEQUENCE [LARGE SCALE GENOMIC DNA]</scope>
    <source>
        <strain evidence="4">CGMCC 1.16619</strain>
    </source>
</reference>
<name>A0ABW0QQ30_9GAMM</name>
<keyword evidence="4" id="KW-1185">Reference proteome</keyword>
<evidence type="ECO:0000256" key="1">
    <source>
        <dbReference type="SAM" id="MobiDB-lite"/>
    </source>
</evidence>
<feature type="region of interest" description="Disordered" evidence="1">
    <location>
        <begin position="458"/>
        <end position="477"/>
    </location>
</feature>
<sequence>MHTHGGECESCRRGRLQRKALAIGRTDDPLEAEADRIAAAVTNDNRVPASFLRAPLQLSRAAASPGDGSAPASVHEVLRTPGQPLDASTRSCFETRFGHDFSQVRVHTDARAARSAQALHARAYTLGQDIVFADGRFDPGSGEGRHLLAHELAHTLQQGTRGGSVQRQVVPPGQDTGRDTILAAAGRQATPLEHRAWEVVWRMLTRYFPEYARHVSGVRYDEKEPAARASIEQKTSGGKTVQYATVIVGRNFVEHATDAELRARIAELGASLAGLRPDPDPQASPGSAALWQLIHQVVPAKAGRISGSSYDANLPDPPGLSTEFGGGSVTVGKVTTSWSGPKLYFGKAFLALPDAEKRSRISAEFERIDSWSVANAHLTAADLADPDIELRIRGLSTAALTRLRDNAKDPAVKAYADSLIGTSTPLEGGLARQPDGTATMKVGHVTVIVKPDIQGATDIKGKSAAETKPTSSDEGVAFGGFSYTGPKGGAKHVTTFDPPPTTITITIQTRYRQGAAPGDTSGYGRGTTSTDLAKEGKTLRVHEGSHGLDFIRFIQAHPFPTFAGRAGMTVDDFKKARSTYKTARDKWFADMTRASELSTDCVGVTIEDFYAKQHLPPPVHCH</sequence>
<evidence type="ECO:0000313" key="3">
    <source>
        <dbReference type="EMBL" id="MFC5526873.1"/>
    </source>
</evidence>
<accession>A0ABW0QQ30</accession>
<feature type="region of interest" description="Disordered" evidence="1">
    <location>
        <begin position="156"/>
        <end position="175"/>
    </location>
</feature>
<proteinExistence type="predicted"/>
<dbReference type="InterPro" id="IPR025295">
    <property type="entry name" value="eCIS_core_dom"/>
</dbReference>
<protein>
    <submittedName>
        <fullName evidence="3">DUF4157 domain-containing protein</fullName>
    </submittedName>
</protein>
<feature type="domain" description="eCIS core" evidence="2">
    <location>
        <begin position="84"/>
        <end position="160"/>
    </location>
</feature>